<evidence type="ECO:0000256" key="1">
    <source>
        <dbReference type="ARBA" id="ARBA00004141"/>
    </source>
</evidence>
<dbReference type="GO" id="GO:0005886">
    <property type="term" value="C:plasma membrane"/>
    <property type="evidence" value="ECO:0007669"/>
    <property type="project" value="TreeGrafter"/>
</dbReference>
<dbReference type="PANTHER" id="PTHR23112:SF0">
    <property type="entry name" value="TRANSMEMBRANE PROTEIN 116"/>
    <property type="match status" value="1"/>
</dbReference>
<gene>
    <name evidence="6" type="ORF">SteCoe_18923</name>
</gene>
<evidence type="ECO:0000256" key="3">
    <source>
        <dbReference type="ARBA" id="ARBA00022989"/>
    </source>
</evidence>
<dbReference type="AlphaFoldDB" id="A0A1R2BVH1"/>
<feature type="transmembrane region" description="Helical" evidence="5">
    <location>
        <begin position="40"/>
        <end position="60"/>
    </location>
</feature>
<organism evidence="6 7">
    <name type="scientific">Stentor coeruleus</name>
    <dbReference type="NCBI Taxonomy" id="5963"/>
    <lineage>
        <taxon>Eukaryota</taxon>
        <taxon>Sar</taxon>
        <taxon>Alveolata</taxon>
        <taxon>Ciliophora</taxon>
        <taxon>Postciliodesmatophora</taxon>
        <taxon>Heterotrichea</taxon>
        <taxon>Heterotrichida</taxon>
        <taxon>Stentoridae</taxon>
        <taxon>Stentor</taxon>
    </lineage>
</organism>
<feature type="transmembrane region" description="Helical" evidence="5">
    <location>
        <begin position="110"/>
        <end position="130"/>
    </location>
</feature>
<feature type="transmembrane region" description="Helical" evidence="5">
    <location>
        <begin position="193"/>
        <end position="220"/>
    </location>
</feature>
<name>A0A1R2BVH1_9CILI</name>
<keyword evidence="4 5" id="KW-0472">Membrane</keyword>
<accession>A0A1R2BVH1</accession>
<feature type="transmembrane region" description="Helical" evidence="5">
    <location>
        <begin position="226"/>
        <end position="248"/>
    </location>
</feature>
<dbReference type="GO" id="GO:0004930">
    <property type="term" value="F:G protein-coupled receptor activity"/>
    <property type="evidence" value="ECO:0007669"/>
    <property type="project" value="TreeGrafter"/>
</dbReference>
<evidence type="ECO:0000256" key="2">
    <source>
        <dbReference type="ARBA" id="ARBA00022692"/>
    </source>
</evidence>
<dbReference type="PANTHER" id="PTHR23112">
    <property type="entry name" value="G PROTEIN-COUPLED RECEPTOR 157-RELATED"/>
    <property type="match status" value="1"/>
</dbReference>
<feature type="transmembrane region" description="Helical" evidence="5">
    <location>
        <begin position="150"/>
        <end position="172"/>
    </location>
</feature>
<feature type="transmembrane region" description="Helical" evidence="5">
    <location>
        <begin position="75"/>
        <end position="98"/>
    </location>
</feature>
<evidence type="ECO:0000256" key="5">
    <source>
        <dbReference type="SAM" id="Phobius"/>
    </source>
</evidence>
<dbReference type="Proteomes" id="UP000187209">
    <property type="component" value="Unassembled WGS sequence"/>
</dbReference>
<dbReference type="SUPFAM" id="SSF81321">
    <property type="entry name" value="Family A G protein-coupled receptor-like"/>
    <property type="match status" value="1"/>
</dbReference>
<evidence type="ECO:0000313" key="6">
    <source>
        <dbReference type="EMBL" id="OMJ80764.1"/>
    </source>
</evidence>
<proteinExistence type="predicted"/>
<comment type="subcellular location">
    <subcellularLocation>
        <location evidence="1">Membrane</location>
        <topology evidence="1">Multi-pass membrane protein</topology>
    </subcellularLocation>
</comment>
<protein>
    <recommendedName>
        <fullName evidence="8">G-protein coupled receptors family 1 profile domain-containing protein</fullName>
    </recommendedName>
</protein>
<comment type="caution">
    <text evidence="6">The sequence shown here is derived from an EMBL/GenBank/DDBJ whole genome shotgun (WGS) entry which is preliminary data.</text>
</comment>
<reference evidence="6 7" key="1">
    <citation type="submission" date="2016-11" db="EMBL/GenBank/DDBJ databases">
        <title>The macronuclear genome of Stentor coeruleus: a giant cell with tiny introns.</title>
        <authorList>
            <person name="Slabodnick M."/>
            <person name="Ruby J.G."/>
            <person name="Reiff S.B."/>
            <person name="Swart E.C."/>
            <person name="Gosai S."/>
            <person name="Prabakaran S."/>
            <person name="Witkowska E."/>
            <person name="Larue G.E."/>
            <person name="Fisher S."/>
            <person name="Freeman R.M."/>
            <person name="Gunawardena J."/>
            <person name="Chu W."/>
            <person name="Stover N.A."/>
            <person name="Gregory B.D."/>
            <person name="Nowacki M."/>
            <person name="Derisi J."/>
            <person name="Roy S.W."/>
            <person name="Marshall W.F."/>
            <person name="Sood P."/>
        </authorList>
    </citation>
    <scope>NUCLEOTIDE SEQUENCE [LARGE SCALE GENOMIC DNA]</scope>
    <source>
        <strain evidence="6">WM001</strain>
    </source>
</reference>
<dbReference type="GO" id="GO:0007189">
    <property type="term" value="P:adenylate cyclase-activating G protein-coupled receptor signaling pathway"/>
    <property type="evidence" value="ECO:0007669"/>
    <property type="project" value="TreeGrafter"/>
</dbReference>
<evidence type="ECO:0008006" key="8">
    <source>
        <dbReference type="Google" id="ProtNLM"/>
    </source>
</evidence>
<evidence type="ECO:0000256" key="4">
    <source>
        <dbReference type="ARBA" id="ARBA00023136"/>
    </source>
</evidence>
<sequence length="302" mass="35898">MDSNWYTLLYFSGLGTSFISSSIVLIILFKIKFKDHSTKVRAYLSLIDILSIIFLAIPYIPSDGNQIYVCLYNSMYYFTVMLHSFWILYISYFLYMIICKNSEIITNYTTYAIIIFTIISSLSTFLVLMISNSKQNCIVLSTKDMMIDYLLITLVAFELVIFTFITYFYIQIRRAIKREIKLEDDKSKLKRNYCFRLLGYPILFFILSILGGLNVMQYFYQKENLLIFQIRILIMAFYPCFNSILYGLTKSSRNYLWYLLLKLPDYKEKEEILHEFREYGLMVDRVFMDQAGLSENILFQNK</sequence>
<evidence type="ECO:0000313" key="7">
    <source>
        <dbReference type="Proteomes" id="UP000187209"/>
    </source>
</evidence>
<keyword evidence="2 5" id="KW-0812">Transmembrane</keyword>
<feature type="transmembrane region" description="Helical" evidence="5">
    <location>
        <begin position="6"/>
        <end position="28"/>
    </location>
</feature>
<keyword evidence="7" id="KW-1185">Reference proteome</keyword>
<dbReference type="EMBL" id="MPUH01000409">
    <property type="protein sequence ID" value="OMJ80764.1"/>
    <property type="molecule type" value="Genomic_DNA"/>
</dbReference>
<dbReference type="Gene3D" id="1.20.1070.10">
    <property type="entry name" value="Rhodopsin 7-helix transmembrane proteins"/>
    <property type="match status" value="1"/>
</dbReference>
<keyword evidence="3 5" id="KW-1133">Transmembrane helix</keyword>